<evidence type="ECO:0000256" key="6">
    <source>
        <dbReference type="SAM" id="Phobius"/>
    </source>
</evidence>
<feature type="transmembrane region" description="Helical" evidence="6">
    <location>
        <begin position="162"/>
        <end position="180"/>
    </location>
</feature>
<dbReference type="Pfam" id="PF13520">
    <property type="entry name" value="AA_permease_2"/>
    <property type="match status" value="1"/>
</dbReference>
<dbReference type="PANTHER" id="PTHR43243">
    <property type="entry name" value="INNER MEMBRANE TRANSPORTER YGJI-RELATED"/>
    <property type="match status" value="1"/>
</dbReference>
<dbReference type="PANTHER" id="PTHR43243:SF4">
    <property type="entry name" value="CATIONIC AMINO ACID TRANSPORTER 4"/>
    <property type="match status" value="1"/>
</dbReference>
<name>A7I716_METB6</name>
<proteinExistence type="predicted"/>
<keyword evidence="4 6" id="KW-1133">Transmembrane helix</keyword>
<dbReference type="HOGENOM" id="CLU_007946_15_7_2"/>
<feature type="transmembrane region" description="Helical" evidence="6">
    <location>
        <begin position="99"/>
        <end position="116"/>
    </location>
</feature>
<dbReference type="GO" id="GO:0015171">
    <property type="term" value="F:amino acid transmembrane transporter activity"/>
    <property type="evidence" value="ECO:0007669"/>
    <property type="project" value="TreeGrafter"/>
</dbReference>
<dbReference type="AlphaFoldDB" id="A7I716"/>
<dbReference type="RefSeq" id="WP_012106554.1">
    <property type="nucleotide sequence ID" value="NC_009712.1"/>
</dbReference>
<dbReference type="Proteomes" id="UP000002408">
    <property type="component" value="Chromosome"/>
</dbReference>
<feature type="transmembrane region" description="Helical" evidence="6">
    <location>
        <begin position="446"/>
        <end position="466"/>
    </location>
</feature>
<feature type="transmembrane region" description="Helical" evidence="6">
    <location>
        <begin position="309"/>
        <end position="335"/>
    </location>
</feature>
<comment type="subcellular location">
    <subcellularLocation>
        <location evidence="1">Membrane</location>
        <topology evidence="1">Multi-pass membrane protein</topology>
    </subcellularLocation>
</comment>
<dbReference type="KEGG" id="mbn:Mboo_1009"/>
<feature type="transmembrane region" description="Helical" evidence="6">
    <location>
        <begin position="72"/>
        <end position="93"/>
    </location>
</feature>
<dbReference type="eggNOG" id="arCOG00009">
    <property type="taxonomic scope" value="Archaea"/>
</dbReference>
<feature type="transmembrane region" description="Helical" evidence="6">
    <location>
        <begin position="225"/>
        <end position="250"/>
    </location>
</feature>
<evidence type="ECO:0000256" key="5">
    <source>
        <dbReference type="ARBA" id="ARBA00023136"/>
    </source>
</evidence>
<dbReference type="PIRSF" id="PIRSF006060">
    <property type="entry name" value="AA_transporter"/>
    <property type="match status" value="1"/>
</dbReference>
<dbReference type="EMBL" id="CP000780">
    <property type="protein sequence ID" value="ABS55527.1"/>
    <property type="molecule type" value="Genomic_DNA"/>
</dbReference>
<dbReference type="OrthoDB" id="43026at2157"/>
<dbReference type="Gene3D" id="1.20.1740.10">
    <property type="entry name" value="Amino acid/polyamine transporter I"/>
    <property type="match status" value="1"/>
</dbReference>
<evidence type="ECO:0000256" key="2">
    <source>
        <dbReference type="ARBA" id="ARBA00022448"/>
    </source>
</evidence>
<dbReference type="STRING" id="456442.Mboo_1009"/>
<evidence type="ECO:0000256" key="1">
    <source>
        <dbReference type="ARBA" id="ARBA00004141"/>
    </source>
</evidence>
<dbReference type="GO" id="GO:0016020">
    <property type="term" value="C:membrane"/>
    <property type="evidence" value="ECO:0007669"/>
    <property type="project" value="UniProtKB-SubCell"/>
</dbReference>
<keyword evidence="2" id="KW-0813">Transport</keyword>
<feature type="transmembrane region" description="Helical" evidence="6">
    <location>
        <begin position="39"/>
        <end position="60"/>
    </location>
</feature>
<evidence type="ECO:0000256" key="4">
    <source>
        <dbReference type="ARBA" id="ARBA00022989"/>
    </source>
</evidence>
<organism evidence="7 8">
    <name type="scientific">Methanoregula boonei (strain DSM 21154 / JCM 14090 / 6A8)</name>
    <dbReference type="NCBI Taxonomy" id="456442"/>
    <lineage>
        <taxon>Archaea</taxon>
        <taxon>Methanobacteriati</taxon>
        <taxon>Methanobacteriota</taxon>
        <taxon>Stenosarchaea group</taxon>
        <taxon>Methanomicrobia</taxon>
        <taxon>Methanomicrobiales</taxon>
        <taxon>Methanoregulaceae</taxon>
        <taxon>Methanoregula</taxon>
    </lineage>
</organism>
<protein>
    <submittedName>
        <fullName evidence="7">Amino acid permease-associated region</fullName>
    </submittedName>
</protein>
<feature type="transmembrane region" description="Helical" evidence="6">
    <location>
        <begin position="192"/>
        <end position="213"/>
    </location>
</feature>
<keyword evidence="5 6" id="KW-0472">Membrane</keyword>
<feature type="transmembrane region" description="Helical" evidence="6">
    <location>
        <begin position="366"/>
        <end position="383"/>
    </location>
</feature>
<evidence type="ECO:0000313" key="7">
    <source>
        <dbReference type="EMBL" id="ABS55527.1"/>
    </source>
</evidence>
<feature type="transmembrane region" description="Helical" evidence="6">
    <location>
        <begin position="422"/>
        <end position="440"/>
    </location>
</feature>
<gene>
    <name evidence="7" type="ordered locus">Mboo_1009</name>
</gene>
<evidence type="ECO:0000256" key="3">
    <source>
        <dbReference type="ARBA" id="ARBA00022692"/>
    </source>
</evidence>
<dbReference type="GeneID" id="5411745"/>
<feature type="transmembrane region" description="Helical" evidence="6">
    <location>
        <begin position="389"/>
        <end position="410"/>
    </location>
</feature>
<accession>A7I716</accession>
<evidence type="ECO:0000313" key="8">
    <source>
        <dbReference type="Proteomes" id="UP000002408"/>
    </source>
</evidence>
<keyword evidence="8" id="KW-1185">Reference proteome</keyword>
<feature type="transmembrane region" description="Helical" evidence="6">
    <location>
        <begin position="262"/>
        <end position="289"/>
    </location>
</feature>
<reference evidence="8" key="1">
    <citation type="journal article" date="2015" name="Microbiology">
        <title>Genome of Methanoregula boonei 6A8 reveals adaptations to oligotrophic peatland environments.</title>
        <authorList>
            <person name="Braeuer S."/>
            <person name="Cadillo-Quiroz H."/>
            <person name="Kyrpides N."/>
            <person name="Woyke T."/>
            <person name="Goodwin L."/>
            <person name="Detter C."/>
            <person name="Podell S."/>
            <person name="Yavitt J.B."/>
            <person name="Zinder S.H."/>
        </authorList>
    </citation>
    <scope>NUCLEOTIDE SEQUENCE [LARGE SCALE GENOMIC DNA]</scope>
    <source>
        <strain evidence="8">DSM 21154 / JCM 14090 / 6A8</strain>
    </source>
</reference>
<dbReference type="InterPro" id="IPR002293">
    <property type="entry name" value="AA/rel_permease1"/>
</dbReference>
<feature type="transmembrane region" description="Helical" evidence="6">
    <location>
        <begin position="123"/>
        <end position="142"/>
    </location>
</feature>
<keyword evidence="3 6" id="KW-0812">Transmembrane</keyword>
<sequence length="506" mass="53282">MDKNSFFSHAIFKKKPIERSAPDPEGNKSLSRTLSTFDLVMLGIGGIIGMGIFVLSGLVAGLHAGNALPLSLVIAGISCLFAALCYAEFSAMIPLAGSAYTYCYMTLGEIWAWIIGWDLILEYGLAVSAVAIGWSGYFAALLKAVGIVLPPALTSPPGAGGGLINLPAVLIVLFLTLLLVRGAKKSARTNAIIVAIKLAVIAFFIVLGLFSLNPANWTPFMPPNGWLGVFSGAALFFFAFIGFDAVVTAAEETKNPQKSLPLGLIGSLLICIVIYIVIGVILTGIVPFAELAGPDAINAPIAYALGRIGFSWGAFIVSVGALCGMTSVILVMLFGQSRIFFAMSRDGLLPAFFSDLHEKTKAPVKVILVIGIVTSCVAGFFPIEIVAELVNMGTLVAFAIVAIGILLLRVEQPGLSRPFRCPAVPLVPLFCVGTCVFLIFNLSSHAHLMFVAWLVLGLAIYFLYGMRKSVATSVKKTCTLSDPAPAGTEFLVSDTAPAGPGQQQGP</sequence>